<dbReference type="Pfam" id="PF03382">
    <property type="entry name" value="DUF285"/>
    <property type="match status" value="2"/>
</dbReference>
<evidence type="ECO:0000313" key="3">
    <source>
        <dbReference type="EMBL" id="SVA35167.1"/>
    </source>
</evidence>
<organism evidence="3">
    <name type="scientific">marine metagenome</name>
    <dbReference type="NCBI Taxonomy" id="408172"/>
    <lineage>
        <taxon>unclassified sequences</taxon>
        <taxon>metagenomes</taxon>
        <taxon>ecological metagenomes</taxon>
    </lineage>
</organism>
<dbReference type="Gene3D" id="2.60.40.10">
    <property type="entry name" value="Immunoglobulins"/>
    <property type="match status" value="1"/>
</dbReference>
<dbReference type="EMBL" id="UINC01007806">
    <property type="protein sequence ID" value="SVA35167.1"/>
    <property type="molecule type" value="Genomic_DNA"/>
</dbReference>
<keyword evidence="1" id="KW-0732">Signal</keyword>
<name>A0A381V665_9ZZZZ</name>
<dbReference type="InterPro" id="IPR032812">
    <property type="entry name" value="SbsA_Ig"/>
</dbReference>
<dbReference type="Gene3D" id="2.60.40.1220">
    <property type="match status" value="3"/>
</dbReference>
<dbReference type="Pfam" id="PF13205">
    <property type="entry name" value="Big_5"/>
    <property type="match status" value="3"/>
</dbReference>
<feature type="domain" description="SbsA Ig-like" evidence="2">
    <location>
        <begin position="349"/>
        <end position="459"/>
    </location>
</feature>
<dbReference type="SUPFAM" id="SSF49478">
    <property type="entry name" value="Cna protein B-type domain"/>
    <property type="match status" value="1"/>
</dbReference>
<feature type="domain" description="SbsA Ig-like" evidence="2">
    <location>
        <begin position="577"/>
        <end position="689"/>
    </location>
</feature>
<gene>
    <name evidence="3" type="ORF">METZ01_LOCUS88021</name>
</gene>
<accession>A0A381V665</accession>
<dbReference type="InterPro" id="IPR011889">
    <property type="entry name" value="Liste_lipo_26"/>
</dbReference>
<dbReference type="InterPro" id="IPR013783">
    <property type="entry name" value="Ig-like_fold"/>
</dbReference>
<proteinExistence type="predicted"/>
<feature type="domain" description="SbsA Ig-like" evidence="2">
    <location>
        <begin position="462"/>
        <end position="575"/>
    </location>
</feature>
<dbReference type="NCBIfam" id="TIGR02167">
    <property type="entry name" value="Liste_lipo_26"/>
    <property type="match status" value="3"/>
</dbReference>
<reference evidence="3" key="1">
    <citation type="submission" date="2018-05" db="EMBL/GenBank/DDBJ databases">
        <authorList>
            <person name="Lanie J.A."/>
            <person name="Ng W.-L."/>
            <person name="Kazmierczak K.M."/>
            <person name="Andrzejewski T.M."/>
            <person name="Davidsen T.M."/>
            <person name="Wayne K.J."/>
            <person name="Tettelin H."/>
            <person name="Glass J.I."/>
            <person name="Rusch D."/>
            <person name="Podicherti R."/>
            <person name="Tsui H.-C.T."/>
            <person name="Winkler M.E."/>
        </authorList>
    </citation>
    <scope>NUCLEOTIDE SEQUENCE</scope>
</reference>
<protein>
    <recommendedName>
        <fullName evidence="2">SbsA Ig-like domain-containing protein</fullName>
    </recommendedName>
</protein>
<sequence>MSNILKFGSQRIFLIILLLQLIVLFIFPTKAFAYDCYDASNAGTVAPDNGTVCANKYIIKNVNFNTKKKKGNKKLSNATHSGSDAYITYQGEKYWFGEASGQKNIFTGQAVNFNRVFYNKKNFNADIGYWDMSSAVVTAEMFKGARNFNQDIGDWDLSSNKWFWGMFYNAKKFNQDISGWNTASAVSFSTMFRGAQTFNQNIGGWDTSNVTTMFRMFRGAKKFNQDIGGWNTSSVTDFKSMFHGAFDFNNGGSSNINNWNVSKATRMRTMFQGATSFNQTISSWSFKSNTNRGLLRGFLRNASSYNQDLTCLDVSHFSNTKKPKNFNKNSSLVSSKLPKWGASVPSSCTAAPTLSSSVPADNATSVSSTANIFLTFSENVDVESGNITIKKTSDDSSFETIGVTTSKVTGTGTTVIEINPATAFASSTEYYVLIDSTAFDDVNGNSYAGISSTTALSFTSQDTGTPYLTSSTPAHQGTDIAVDANIVLNFSESVDAESGNIVIKKDSDDSVVETIDVTGSLVSGSGSNQITVNPSSDFDEQIKYYVTIDATAFDDASGNSYVGIDNSSNKLIFTTADNTNPTLTSSSPGDDATSVNTLASLVINFSEDVDAESGNITLYDSDDTEIQTYDVTDTAIVMKSSGSTYTVDISADITTATSYYIQIAASAFDDAAGNSYAGIADSTTLNFTTSSTNCGSVAGQIVNKNLEAQTGVTVQLLDTSNNLIDSGVTDDEGNYNLYPSTSGTYKVLFVNSSSKKWKAKNAHGKFHGRYVEEIEFTTSCEEYENVDAILIDPAGVLYDSNTRSALSGATVRIFYGGSIVDNSWLDSGVGTNTEITSSDGQYNFVLNGNASTGTYTLEVEPPSGYIFESADIPAETSAYVPGLGSGEETIQDQSTAPTSSETTTYYLSFTFTIESVAAETSNGVIHNHIPVDPIAASGKELVNKVKTPLTKVLKQDFHDTVSGQMNDFSNIARQSVRRLEKNNIKYCEDMESNSSLDEVKLLKAIGLGQLNEKYERVNGNCKSNRNTYTDVQYKVTTSSKVGIQYLLQVNQTQEFKVNENKFRGFFYGAYTSDTKVKDSATGKIEGLGFHLGAYETLKFNNIHLNYYLSSSTGKHEFDFDILTGLTPDAITTKGDYGYYAAFGGASVSGEKQYDDMIVNPRLILDLAYAESDQLKVDFTAEQKSIAQTGDLELNKLYGSKGTYEVTFTYPTTFNNWDTVLEITPRGFCQDQVGEIKETCGVGNNLVIQGINKKYGNIDLVIDFERVEGIRRESYQFSHSIILFDDAELTSGYTVDEHFNSIIQANLVYNF</sequence>
<evidence type="ECO:0000259" key="2">
    <source>
        <dbReference type="Pfam" id="PF13205"/>
    </source>
</evidence>
<dbReference type="InterPro" id="IPR014755">
    <property type="entry name" value="Cu-Rt/internalin_Ig-like"/>
</dbReference>
<evidence type="ECO:0000256" key="1">
    <source>
        <dbReference type="ARBA" id="ARBA00022729"/>
    </source>
</evidence>
<dbReference type="InterPro" id="IPR005046">
    <property type="entry name" value="DUF285"/>
</dbReference>